<feature type="region of interest" description="Disordered" evidence="1">
    <location>
        <begin position="1"/>
        <end position="26"/>
    </location>
</feature>
<accession>A0ABW1ACU1</accession>
<feature type="compositionally biased region" description="Basic and acidic residues" evidence="1">
    <location>
        <begin position="1"/>
        <end position="10"/>
    </location>
</feature>
<comment type="caution">
    <text evidence="3">The sequence shown here is derived from an EMBL/GenBank/DDBJ whole genome shotgun (WGS) entry which is preliminary data.</text>
</comment>
<gene>
    <name evidence="3" type="ORF">ACFPZN_38050</name>
</gene>
<name>A0ABW1ACU1_9ACTN</name>
<feature type="non-terminal residue" evidence="3">
    <location>
        <position position="1"/>
    </location>
</feature>
<evidence type="ECO:0000313" key="3">
    <source>
        <dbReference type="EMBL" id="MFC5751455.1"/>
    </source>
</evidence>
<reference evidence="4" key="1">
    <citation type="journal article" date="2019" name="Int. J. Syst. Evol. Microbiol.">
        <title>The Global Catalogue of Microorganisms (GCM) 10K type strain sequencing project: providing services to taxonomists for standard genome sequencing and annotation.</title>
        <authorList>
            <consortium name="The Broad Institute Genomics Platform"/>
            <consortium name="The Broad Institute Genome Sequencing Center for Infectious Disease"/>
            <person name="Wu L."/>
            <person name="Ma J."/>
        </authorList>
    </citation>
    <scope>NUCLEOTIDE SEQUENCE [LARGE SCALE GENOMIC DNA]</scope>
    <source>
        <strain evidence="4">KCTC 42087</strain>
    </source>
</reference>
<keyword evidence="4" id="KW-1185">Reference proteome</keyword>
<dbReference type="Proteomes" id="UP001596074">
    <property type="component" value="Unassembled WGS sequence"/>
</dbReference>
<dbReference type="RefSeq" id="WP_378287372.1">
    <property type="nucleotide sequence ID" value="NZ_JBHSON010000070.1"/>
</dbReference>
<protein>
    <submittedName>
        <fullName evidence="3">DUF5753 domain-containing protein</fullName>
    </submittedName>
</protein>
<organism evidence="3 4">
    <name type="scientific">Actinomadura rugatobispora</name>
    <dbReference type="NCBI Taxonomy" id="1994"/>
    <lineage>
        <taxon>Bacteria</taxon>
        <taxon>Bacillati</taxon>
        <taxon>Actinomycetota</taxon>
        <taxon>Actinomycetes</taxon>
        <taxon>Streptosporangiales</taxon>
        <taxon>Thermomonosporaceae</taxon>
        <taxon>Actinomadura</taxon>
    </lineage>
</organism>
<dbReference type="InterPro" id="IPR043917">
    <property type="entry name" value="DUF5753"/>
</dbReference>
<evidence type="ECO:0000313" key="4">
    <source>
        <dbReference type="Proteomes" id="UP001596074"/>
    </source>
</evidence>
<dbReference type="Pfam" id="PF19054">
    <property type="entry name" value="DUF5753"/>
    <property type="match status" value="1"/>
</dbReference>
<feature type="domain" description="DUF5753" evidence="2">
    <location>
        <begin position="34"/>
        <end position="197"/>
    </location>
</feature>
<evidence type="ECO:0000256" key="1">
    <source>
        <dbReference type="SAM" id="MobiDB-lite"/>
    </source>
</evidence>
<evidence type="ECO:0000259" key="2">
    <source>
        <dbReference type="Pfam" id="PF19054"/>
    </source>
</evidence>
<sequence>TLDRPVEGRPQRLRHRFRRPPHHRRQLTSAISSHTVNWTDPTLVNGLLQTEGYARTVLGSNQVPEKAERLLQERMERQRILTRQHPPHAWFVMDEMVLRRIVGSREIMREQLAHLLEFSERPTSMVHIVPLDTGYHEGLGGTFTILDLRDGKNVAYTESTGEGVLINDRASVARRLVRYDMVRGHALPVDKSQDLIKSVMEEL</sequence>
<dbReference type="EMBL" id="JBHSON010000070">
    <property type="protein sequence ID" value="MFC5751455.1"/>
    <property type="molecule type" value="Genomic_DNA"/>
</dbReference>
<feature type="compositionally biased region" description="Basic residues" evidence="1">
    <location>
        <begin position="11"/>
        <end position="26"/>
    </location>
</feature>
<proteinExistence type="predicted"/>